<dbReference type="Proteomes" id="UP000814243">
    <property type="component" value="Unassembled WGS sequence"/>
</dbReference>
<feature type="region of interest" description="Disordered" evidence="1">
    <location>
        <begin position="315"/>
        <end position="347"/>
    </location>
</feature>
<name>A0A922SDJ2_SPOEX</name>
<feature type="compositionally biased region" description="Basic and acidic residues" evidence="1">
    <location>
        <begin position="332"/>
        <end position="347"/>
    </location>
</feature>
<reference evidence="2" key="1">
    <citation type="journal article" date="2021" name="G3 (Bethesda)">
        <title>Genome and transcriptome analysis of the beet armyworm Spodoptera exigua reveals targets for pest control. .</title>
        <authorList>
            <person name="Simon S."/>
            <person name="Breeschoten T."/>
            <person name="Jansen H.J."/>
            <person name="Dirks R.P."/>
            <person name="Schranz M.E."/>
            <person name="Ros V.I.D."/>
        </authorList>
    </citation>
    <scope>NUCLEOTIDE SEQUENCE</scope>
    <source>
        <strain evidence="2">TB_SE_WUR_2020</strain>
    </source>
</reference>
<comment type="caution">
    <text evidence="2">The sequence shown here is derived from an EMBL/GenBank/DDBJ whole genome shotgun (WGS) entry which is preliminary data.</text>
</comment>
<proteinExistence type="predicted"/>
<dbReference type="OrthoDB" id="6932657at2759"/>
<evidence type="ECO:0000313" key="2">
    <source>
        <dbReference type="EMBL" id="KAH9633740.1"/>
    </source>
</evidence>
<protein>
    <submittedName>
        <fullName evidence="2">Uncharacterized protein</fullName>
    </submittedName>
</protein>
<evidence type="ECO:0000313" key="3">
    <source>
        <dbReference type="Proteomes" id="UP000814243"/>
    </source>
</evidence>
<dbReference type="AlphaFoldDB" id="A0A922SDJ2"/>
<accession>A0A922SDJ2</accession>
<evidence type="ECO:0000256" key="1">
    <source>
        <dbReference type="SAM" id="MobiDB-lite"/>
    </source>
</evidence>
<organism evidence="2 3">
    <name type="scientific">Spodoptera exigua</name>
    <name type="common">Beet armyworm</name>
    <name type="synonym">Noctua fulgens</name>
    <dbReference type="NCBI Taxonomy" id="7107"/>
    <lineage>
        <taxon>Eukaryota</taxon>
        <taxon>Metazoa</taxon>
        <taxon>Ecdysozoa</taxon>
        <taxon>Arthropoda</taxon>
        <taxon>Hexapoda</taxon>
        <taxon>Insecta</taxon>
        <taxon>Pterygota</taxon>
        <taxon>Neoptera</taxon>
        <taxon>Endopterygota</taxon>
        <taxon>Lepidoptera</taxon>
        <taxon>Glossata</taxon>
        <taxon>Ditrysia</taxon>
        <taxon>Noctuoidea</taxon>
        <taxon>Noctuidae</taxon>
        <taxon>Amphipyrinae</taxon>
        <taxon>Spodoptera</taxon>
    </lineage>
</organism>
<dbReference type="EMBL" id="JACEFF010000640">
    <property type="protein sequence ID" value="KAH9633740.1"/>
    <property type="molecule type" value="Genomic_DNA"/>
</dbReference>
<gene>
    <name evidence="2" type="ORF">HF086_008762</name>
</gene>
<sequence>MNFIRKLFIGKNASPTTITPNTVETQGITDENSHSDINSNVLDTNSTQNYIEGEINIVNIAVEHNISEDDINELDCDKTFHNLTSVPPMEVICDTDVCKEINNNSVACKINENSDIVTNICEENLHENDVESIQNVRNDNQIIEINNPNAIDVVDLQLKEFEEVLENIDDLLTTNNLETQCSLNSNEIDEILKEIDTANEDLHDEINNNSISDETNANNNSDEKKISNNNEILDVISINSSINEDILRNEETKEPITLISDSDDSESCDGYHSSDFEFISETEARMDGFIINFRQNGPSEILEPFNEYPCQFADELFGESDPGEGTSSQNRSRNEFEDRSYRDSHQIPEGENYYQLFQGLYNPVMAVSEIYFLENKSVRTSAMNSQYDGMGFDKQLALRRHQPDSSEDEFADDAKETAGKILNMYPRENRKRRRRR</sequence>
<feature type="region of interest" description="Disordered" evidence="1">
    <location>
        <begin position="401"/>
        <end position="436"/>
    </location>
</feature>